<evidence type="ECO:0000256" key="2">
    <source>
        <dbReference type="ARBA" id="ARBA00022670"/>
    </source>
</evidence>
<proteinExistence type="inferred from homology"/>
<comment type="similarity">
    <text evidence="1 5">Belongs to the peptidase S41A family.</text>
</comment>
<dbReference type="NCBIfam" id="TIGR00225">
    <property type="entry name" value="prc"/>
    <property type="match status" value="1"/>
</dbReference>
<dbReference type="InterPro" id="IPR040573">
    <property type="entry name" value="TSP_N"/>
</dbReference>
<dbReference type="OrthoDB" id="9812068at2"/>
<accession>A0A3M0A872</accession>
<dbReference type="Proteomes" id="UP000267187">
    <property type="component" value="Unassembled WGS sequence"/>
</dbReference>
<dbReference type="GO" id="GO:0007165">
    <property type="term" value="P:signal transduction"/>
    <property type="evidence" value="ECO:0007669"/>
    <property type="project" value="TreeGrafter"/>
</dbReference>
<dbReference type="SMART" id="SM00228">
    <property type="entry name" value="PDZ"/>
    <property type="match status" value="1"/>
</dbReference>
<dbReference type="SUPFAM" id="SSF50156">
    <property type="entry name" value="PDZ domain-like"/>
    <property type="match status" value="1"/>
</dbReference>
<dbReference type="Pfam" id="PF11818">
    <property type="entry name" value="DUF3340"/>
    <property type="match status" value="1"/>
</dbReference>
<dbReference type="GO" id="GO:0004175">
    <property type="term" value="F:endopeptidase activity"/>
    <property type="evidence" value="ECO:0007669"/>
    <property type="project" value="TreeGrafter"/>
</dbReference>
<comment type="caution">
    <text evidence="8">The sequence shown here is derived from an EMBL/GenBank/DDBJ whole genome shotgun (WGS) entry which is preliminary data.</text>
</comment>
<evidence type="ECO:0000256" key="1">
    <source>
        <dbReference type="ARBA" id="ARBA00009179"/>
    </source>
</evidence>
<dbReference type="EMBL" id="REFJ01000002">
    <property type="protein sequence ID" value="RMA81283.1"/>
    <property type="molecule type" value="Genomic_DNA"/>
</dbReference>
<dbReference type="InterPro" id="IPR029045">
    <property type="entry name" value="ClpP/crotonase-like_dom_sf"/>
</dbReference>
<dbReference type="InterPro" id="IPR004447">
    <property type="entry name" value="Peptidase_S41A"/>
</dbReference>
<sequence>MIKGSFKPIALALVVSGLSVGTATAYEQNVFEFSPVEQETLQDIAGMLESEHYSRQTLNDAYSERWYELYLKSLDPSRLFFLQSDIDEFEQFRFTLDDHTLEGSLRPLEYINARYNQRTFERYEAIQVLLANGVEVFDFSQDEALARDRSEASWPEDMNEADDLWRRYLKNAALSLKLAGKEPAAATETLQKRYDNQARRLSQLNAGDAFDQYANALTLAYDPHSSYLSPRALENFEISMRLQLEGIGAVLQQDGEYTKIVSLVNNGPADKEGNLSPADRIVGVGQGDSPIEDVIGWRLDDVVDLVRGDSGSTVRLEVLKRGSDDLSSTVEVAIVREAVQLEESAASGEVHDVWDGERIRKVGVITIPKFYMDMEAYRNRDPNFRSTANDVFDILREMEAERVEGIVIDLRNNGGGALIEADRLTDLFIDPGVVVQIRYGDTRVSRQHRARHPMIYSGPLVVMTNRLSASASEIFAGAIMDYQRGIVVGTPTFGKGTVQSIESFDGGALKVTESMFYRVNGQSTQFDGVVPHIQFPLQYDPSDIGESAYPYALAWEPIHAVDHNVWIDTDRYVPVLTAEHRARTSDDGDFNYLRERYDWMQTQGLQSEITLNYDQRLREKEEFEASALAIENNRRALKGQDLLTSLDELDDANDEELDVDLEVSESDEENSPPDFILDESTYILVDLINLTRSENIGRWVQRDD</sequence>
<dbReference type="PANTHER" id="PTHR32060">
    <property type="entry name" value="TAIL-SPECIFIC PROTEASE"/>
    <property type="match status" value="1"/>
</dbReference>
<dbReference type="InterPro" id="IPR020992">
    <property type="entry name" value="Tail_Prtase_C"/>
</dbReference>
<keyword evidence="2 5" id="KW-0645">Protease</keyword>
<evidence type="ECO:0000256" key="5">
    <source>
        <dbReference type="RuleBase" id="RU004404"/>
    </source>
</evidence>
<evidence type="ECO:0000256" key="4">
    <source>
        <dbReference type="ARBA" id="ARBA00022825"/>
    </source>
</evidence>
<dbReference type="Gene3D" id="2.30.42.10">
    <property type="match status" value="1"/>
</dbReference>
<gene>
    <name evidence="8" type="ORF">DFR27_1092</name>
</gene>
<feature type="chain" id="PRO_5018036452" evidence="6">
    <location>
        <begin position="26"/>
        <end position="704"/>
    </location>
</feature>
<evidence type="ECO:0000313" key="9">
    <source>
        <dbReference type="Proteomes" id="UP000267187"/>
    </source>
</evidence>
<dbReference type="GO" id="GO:0030288">
    <property type="term" value="C:outer membrane-bounded periplasmic space"/>
    <property type="evidence" value="ECO:0007669"/>
    <property type="project" value="TreeGrafter"/>
</dbReference>
<evidence type="ECO:0000313" key="8">
    <source>
        <dbReference type="EMBL" id="RMA81283.1"/>
    </source>
</evidence>
<dbReference type="InterPro" id="IPR036034">
    <property type="entry name" value="PDZ_sf"/>
</dbReference>
<keyword evidence="3 5" id="KW-0378">Hydrolase</keyword>
<organism evidence="8 9">
    <name type="scientific">Umboniibacter marinipuniceus</name>
    <dbReference type="NCBI Taxonomy" id="569599"/>
    <lineage>
        <taxon>Bacteria</taxon>
        <taxon>Pseudomonadati</taxon>
        <taxon>Pseudomonadota</taxon>
        <taxon>Gammaproteobacteria</taxon>
        <taxon>Cellvibrionales</taxon>
        <taxon>Cellvibrionaceae</taxon>
        <taxon>Umboniibacter</taxon>
    </lineage>
</organism>
<dbReference type="InterPro" id="IPR005151">
    <property type="entry name" value="Tail-specific_protease"/>
</dbReference>
<dbReference type="GO" id="GO:0006508">
    <property type="term" value="P:proteolysis"/>
    <property type="evidence" value="ECO:0007669"/>
    <property type="project" value="UniProtKB-KW"/>
</dbReference>
<name>A0A3M0A872_9GAMM</name>
<dbReference type="CDD" id="cd07560">
    <property type="entry name" value="Peptidase_S41_CPP"/>
    <property type="match status" value="1"/>
</dbReference>
<reference evidence="8 9" key="1">
    <citation type="submission" date="2018-10" db="EMBL/GenBank/DDBJ databases">
        <title>Genomic Encyclopedia of Type Strains, Phase IV (KMG-IV): sequencing the most valuable type-strain genomes for metagenomic binning, comparative biology and taxonomic classification.</title>
        <authorList>
            <person name="Goeker M."/>
        </authorList>
    </citation>
    <scope>NUCLEOTIDE SEQUENCE [LARGE SCALE GENOMIC DNA]</scope>
    <source>
        <strain evidence="8 9">DSM 25080</strain>
    </source>
</reference>
<dbReference type="AlphaFoldDB" id="A0A3M0A872"/>
<dbReference type="InterPro" id="IPR001478">
    <property type="entry name" value="PDZ"/>
</dbReference>
<evidence type="ECO:0000256" key="3">
    <source>
        <dbReference type="ARBA" id="ARBA00022801"/>
    </source>
</evidence>
<keyword evidence="6" id="KW-0732">Signal</keyword>
<dbReference type="SUPFAM" id="SSF52096">
    <property type="entry name" value="ClpP/crotonase"/>
    <property type="match status" value="1"/>
</dbReference>
<dbReference type="Gene3D" id="3.90.226.10">
    <property type="entry name" value="2-enoyl-CoA Hydratase, Chain A, domain 1"/>
    <property type="match status" value="1"/>
</dbReference>
<keyword evidence="4 5" id="KW-0720">Serine protease</keyword>
<protein>
    <submittedName>
        <fullName evidence="8">Carboxyl-terminal processing protease</fullName>
    </submittedName>
</protein>
<dbReference type="Pfam" id="PF03572">
    <property type="entry name" value="Peptidase_S41"/>
    <property type="match status" value="1"/>
</dbReference>
<dbReference type="CDD" id="cd06782">
    <property type="entry name" value="cpPDZ_CPP-like"/>
    <property type="match status" value="1"/>
</dbReference>
<dbReference type="RefSeq" id="WP_121876431.1">
    <property type="nucleotide sequence ID" value="NZ_REFJ01000002.1"/>
</dbReference>
<dbReference type="Pfam" id="PF17804">
    <property type="entry name" value="TSP_NTD"/>
    <property type="match status" value="1"/>
</dbReference>
<dbReference type="SMART" id="SM00245">
    <property type="entry name" value="TSPc"/>
    <property type="match status" value="1"/>
</dbReference>
<evidence type="ECO:0000259" key="7">
    <source>
        <dbReference type="PROSITE" id="PS50106"/>
    </source>
</evidence>
<dbReference type="PANTHER" id="PTHR32060:SF22">
    <property type="entry name" value="CARBOXYL-TERMINAL-PROCESSING PEPTIDASE 3, CHLOROPLASTIC"/>
    <property type="match status" value="1"/>
</dbReference>
<keyword evidence="9" id="KW-1185">Reference proteome</keyword>
<feature type="signal peptide" evidence="6">
    <location>
        <begin position="1"/>
        <end position="25"/>
    </location>
</feature>
<dbReference type="FunFam" id="3.90.226.10:FF:000090">
    <property type="entry name" value="Tail-specific protease"/>
    <property type="match status" value="1"/>
</dbReference>
<feature type="domain" description="PDZ" evidence="7">
    <location>
        <begin position="237"/>
        <end position="307"/>
    </location>
</feature>
<dbReference type="GO" id="GO:0008236">
    <property type="term" value="F:serine-type peptidase activity"/>
    <property type="evidence" value="ECO:0007669"/>
    <property type="project" value="UniProtKB-KW"/>
</dbReference>
<dbReference type="PROSITE" id="PS50106">
    <property type="entry name" value="PDZ"/>
    <property type="match status" value="1"/>
</dbReference>
<dbReference type="Pfam" id="PF00595">
    <property type="entry name" value="PDZ"/>
    <property type="match status" value="1"/>
</dbReference>
<evidence type="ECO:0000256" key="6">
    <source>
        <dbReference type="SAM" id="SignalP"/>
    </source>
</evidence>